<keyword evidence="1" id="KW-1133">Transmembrane helix</keyword>
<feature type="transmembrane region" description="Helical" evidence="1">
    <location>
        <begin position="178"/>
        <end position="198"/>
    </location>
</feature>
<dbReference type="EMBL" id="FQWS01000001">
    <property type="protein sequence ID" value="SHG97690.1"/>
    <property type="molecule type" value="Genomic_DNA"/>
</dbReference>
<gene>
    <name evidence="2" type="ORF">SAMN05444148_1401</name>
</gene>
<keyword evidence="1" id="KW-0472">Membrane</keyword>
<sequence length="246" mass="28194">MSIRNSRTSNPIFNDYFWDDGRDSSKKMTVFGIFIKSFLGILVIAAITTYIWKLSTEGWDTGWFTLGGMLGAAIISIIISFRTQWAGFLVPLYIIAKGFFLGGFSAYAHKHFPELPYQAIGVTIITFFVMLLLYQTRIIVVTKQVRSVIITATVSIMVVYLVSWILGFFGIRSFIWGISWWAIGFNVIAALVASFALLLDFDYIERYKNRAPKQKEWLATWGLLATLIWLYVEALRLLQKFAIKFR</sequence>
<feature type="transmembrane region" description="Helical" evidence="1">
    <location>
        <begin position="115"/>
        <end position="134"/>
    </location>
</feature>
<dbReference type="Proteomes" id="UP000184522">
    <property type="component" value="Unassembled WGS sequence"/>
</dbReference>
<feature type="transmembrane region" description="Helical" evidence="1">
    <location>
        <begin position="30"/>
        <end position="51"/>
    </location>
</feature>
<dbReference type="RefSeq" id="WP_073084645.1">
    <property type="nucleotide sequence ID" value="NZ_FQWS01000001.1"/>
</dbReference>
<keyword evidence="3" id="KW-1185">Reference proteome</keyword>
<name>A0A1M5P7C4_9FLAO</name>
<dbReference type="Pfam" id="PF12811">
    <property type="entry name" value="BaxI_1"/>
    <property type="match status" value="1"/>
</dbReference>
<evidence type="ECO:0000256" key="1">
    <source>
        <dbReference type="SAM" id="Phobius"/>
    </source>
</evidence>
<evidence type="ECO:0000313" key="3">
    <source>
        <dbReference type="Proteomes" id="UP000184522"/>
    </source>
</evidence>
<dbReference type="OrthoDB" id="116480at2"/>
<feature type="transmembrane region" description="Helical" evidence="1">
    <location>
        <begin position="146"/>
        <end position="166"/>
    </location>
</feature>
<dbReference type="PANTHER" id="PTHR41282">
    <property type="entry name" value="CONSERVED TRANSMEMBRANE PROTEIN-RELATED"/>
    <property type="match status" value="1"/>
</dbReference>
<organism evidence="2 3">
    <name type="scientific">Winogradskyella jejuensis</name>
    <dbReference type="NCBI Taxonomy" id="1089305"/>
    <lineage>
        <taxon>Bacteria</taxon>
        <taxon>Pseudomonadati</taxon>
        <taxon>Bacteroidota</taxon>
        <taxon>Flavobacteriia</taxon>
        <taxon>Flavobacteriales</taxon>
        <taxon>Flavobacteriaceae</taxon>
        <taxon>Winogradskyella</taxon>
    </lineage>
</organism>
<dbReference type="InterPro" id="IPR010539">
    <property type="entry name" value="BaxI_1-like"/>
</dbReference>
<feature type="transmembrane region" description="Helical" evidence="1">
    <location>
        <begin position="63"/>
        <end position="81"/>
    </location>
</feature>
<dbReference type="PANTHER" id="PTHR41282:SF1">
    <property type="entry name" value="CONSERVED TRANSMEMBRANE PROTEIN-RELATED"/>
    <property type="match status" value="1"/>
</dbReference>
<dbReference type="AlphaFoldDB" id="A0A1M5P7C4"/>
<feature type="transmembrane region" description="Helical" evidence="1">
    <location>
        <begin position="88"/>
        <end position="109"/>
    </location>
</feature>
<dbReference type="STRING" id="1089305.SAMN05444148_1401"/>
<feature type="transmembrane region" description="Helical" evidence="1">
    <location>
        <begin position="218"/>
        <end position="238"/>
    </location>
</feature>
<keyword evidence="1" id="KW-0812">Transmembrane</keyword>
<protein>
    <submittedName>
        <fullName evidence="2">Uncharacterized membrane protein, YccA/Bax inhibitor family</fullName>
    </submittedName>
</protein>
<reference evidence="3" key="1">
    <citation type="submission" date="2016-11" db="EMBL/GenBank/DDBJ databases">
        <authorList>
            <person name="Varghese N."/>
            <person name="Submissions S."/>
        </authorList>
    </citation>
    <scope>NUCLEOTIDE SEQUENCE [LARGE SCALE GENOMIC DNA]</scope>
    <source>
        <strain evidence="3">DSM 25330</strain>
    </source>
</reference>
<accession>A0A1M5P7C4</accession>
<proteinExistence type="predicted"/>
<evidence type="ECO:0000313" key="2">
    <source>
        <dbReference type="EMBL" id="SHG97690.1"/>
    </source>
</evidence>